<keyword evidence="2" id="KW-0238">DNA-binding</keyword>
<dbReference type="InterPro" id="IPR018060">
    <property type="entry name" value="HTH_AraC"/>
</dbReference>
<organism evidence="5 6">
    <name type="scientific">Pseudoduganella ginsengisoli</name>
    <dbReference type="NCBI Taxonomy" id="1462440"/>
    <lineage>
        <taxon>Bacteria</taxon>
        <taxon>Pseudomonadati</taxon>
        <taxon>Pseudomonadota</taxon>
        <taxon>Betaproteobacteria</taxon>
        <taxon>Burkholderiales</taxon>
        <taxon>Oxalobacteraceae</taxon>
        <taxon>Telluria group</taxon>
        <taxon>Pseudoduganella</taxon>
    </lineage>
</organism>
<accession>A0A6L6PX23</accession>
<dbReference type="Gene3D" id="1.10.10.60">
    <property type="entry name" value="Homeodomain-like"/>
    <property type="match status" value="1"/>
</dbReference>
<dbReference type="Proteomes" id="UP000484015">
    <property type="component" value="Unassembled WGS sequence"/>
</dbReference>
<evidence type="ECO:0000256" key="3">
    <source>
        <dbReference type="ARBA" id="ARBA00023163"/>
    </source>
</evidence>
<reference evidence="5 6" key="1">
    <citation type="submission" date="2019-11" db="EMBL/GenBank/DDBJ databases">
        <title>Type strains purchased from KCTC, JCM and DSMZ.</title>
        <authorList>
            <person name="Lu H."/>
        </authorList>
    </citation>
    <scope>NUCLEOTIDE SEQUENCE [LARGE SCALE GENOMIC DNA]</scope>
    <source>
        <strain evidence="5 6">KCTC 42409</strain>
    </source>
</reference>
<dbReference type="GO" id="GO:0043565">
    <property type="term" value="F:sequence-specific DNA binding"/>
    <property type="evidence" value="ECO:0007669"/>
    <property type="project" value="InterPro"/>
</dbReference>
<dbReference type="SUPFAM" id="SSF46689">
    <property type="entry name" value="Homeodomain-like"/>
    <property type="match status" value="2"/>
</dbReference>
<evidence type="ECO:0000313" key="5">
    <source>
        <dbReference type="EMBL" id="MTW01242.1"/>
    </source>
</evidence>
<dbReference type="PROSITE" id="PS00041">
    <property type="entry name" value="HTH_ARAC_FAMILY_1"/>
    <property type="match status" value="1"/>
</dbReference>
<gene>
    <name evidence="5" type="ORF">GM668_03970</name>
</gene>
<dbReference type="AlphaFoldDB" id="A0A6L6PX23"/>
<dbReference type="PANTHER" id="PTHR46796:SF6">
    <property type="entry name" value="ARAC SUBFAMILY"/>
    <property type="match status" value="1"/>
</dbReference>
<dbReference type="OrthoDB" id="9816344at2"/>
<protein>
    <submittedName>
        <fullName evidence="5">Helix-turn-helix domain-containing protein</fullName>
    </submittedName>
</protein>
<dbReference type="InterPro" id="IPR018062">
    <property type="entry name" value="HTH_AraC-typ_CS"/>
</dbReference>
<dbReference type="SMART" id="SM00342">
    <property type="entry name" value="HTH_ARAC"/>
    <property type="match status" value="1"/>
</dbReference>
<dbReference type="EMBL" id="WNLA01000001">
    <property type="protein sequence ID" value="MTW01242.1"/>
    <property type="molecule type" value="Genomic_DNA"/>
</dbReference>
<dbReference type="PANTHER" id="PTHR46796">
    <property type="entry name" value="HTH-TYPE TRANSCRIPTIONAL ACTIVATOR RHAS-RELATED"/>
    <property type="match status" value="1"/>
</dbReference>
<dbReference type="InterPro" id="IPR050204">
    <property type="entry name" value="AraC_XylS_family_regulators"/>
</dbReference>
<evidence type="ECO:0000313" key="6">
    <source>
        <dbReference type="Proteomes" id="UP000484015"/>
    </source>
</evidence>
<keyword evidence="6" id="KW-1185">Reference proteome</keyword>
<dbReference type="Pfam" id="PF12833">
    <property type="entry name" value="HTH_18"/>
    <property type="match status" value="1"/>
</dbReference>
<feature type="domain" description="HTH araC/xylS-type" evidence="4">
    <location>
        <begin position="205"/>
        <end position="303"/>
    </location>
</feature>
<name>A0A6L6PX23_9BURK</name>
<dbReference type="InterPro" id="IPR009057">
    <property type="entry name" value="Homeodomain-like_sf"/>
</dbReference>
<dbReference type="RefSeq" id="WP_155437580.1">
    <property type="nucleotide sequence ID" value="NZ_WNLA01000001.1"/>
</dbReference>
<comment type="caution">
    <text evidence="5">The sequence shown here is derived from an EMBL/GenBank/DDBJ whole genome shotgun (WGS) entry which is preliminary data.</text>
</comment>
<proteinExistence type="predicted"/>
<evidence type="ECO:0000259" key="4">
    <source>
        <dbReference type="PROSITE" id="PS01124"/>
    </source>
</evidence>
<keyword evidence="3" id="KW-0804">Transcription</keyword>
<keyword evidence="1" id="KW-0805">Transcription regulation</keyword>
<sequence length="305" mass="33762">MATFSPSAAASFAPGADAISHAVFKTMCGTDATLERFAWLGDGMAAAIWQRETIEAETIYSQPGHHTFSCYLGGGYRTERNGTPGLYGGPNRLCTLPDWHESSWLVRGNLRLLHVYFMPEHFTSRAVLELDREPRELTLADRTYFEHPKLLALCEQLVATPWQGPDALLRVNEITHAALSELLQSQAMTDPGARLRGGLSVAVRRRLAEYIDANLARPITLGELAQIACLSEFHLARMFRVSFGMPPSSWVAQRRLDRARALLKETVLPLQQVADLCGYADLSHFSHRFKAGVGAPPGKYRLALA</sequence>
<dbReference type="GO" id="GO:0003700">
    <property type="term" value="F:DNA-binding transcription factor activity"/>
    <property type="evidence" value="ECO:0007669"/>
    <property type="project" value="InterPro"/>
</dbReference>
<dbReference type="PROSITE" id="PS01124">
    <property type="entry name" value="HTH_ARAC_FAMILY_2"/>
    <property type="match status" value="1"/>
</dbReference>
<evidence type="ECO:0000256" key="1">
    <source>
        <dbReference type="ARBA" id="ARBA00023015"/>
    </source>
</evidence>
<evidence type="ECO:0000256" key="2">
    <source>
        <dbReference type="ARBA" id="ARBA00023125"/>
    </source>
</evidence>